<dbReference type="Proteomes" id="UP001567538">
    <property type="component" value="Unassembled WGS sequence"/>
</dbReference>
<dbReference type="PANTHER" id="PTHR23189">
    <property type="entry name" value="RNA RECOGNITION MOTIF-CONTAINING"/>
    <property type="match status" value="1"/>
</dbReference>
<dbReference type="InterPro" id="IPR012677">
    <property type="entry name" value="Nucleotide-bd_a/b_plait_sf"/>
</dbReference>
<evidence type="ECO:0000256" key="1">
    <source>
        <dbReference type="ARBA" id="ARBA00022884"/>
    </source>
</evidence>
<evidence type="ECO:0000313" key="5">
    <source>
        <dbReference type="EMBL" id="KAL1562842.1"/>
    </source>
</evidence>
<evidence type="ECO:0000256" key="3">
    <source>
        <dbReference type="SAM" id="MobiDB-lite"/>
    </source>
</evidence>
<reference evidence="5 6" key="1">
    <citation type="submission" date="2024-06" db="EMBL/GenBank/DDBJ databases">
        <title>A chromosome level genome sequence of Diviner's sage (Salvia divinorum).</title>
        <authorList>
            <person name="Ford S.A."/>
            <person name="Ro D.-K."/>
            <person name="Ness R.W."/>
            <person name="Phillips M.A."/>
        </authorList>
    </citation>
    <scope>NUCLEOTIDE SEQUENCE [LARGE SCALE GENOMIC DNA]</scope>
    <source>
        <strain evidence="5">SAF-2024a</strain>
        <tissue evidence="5">Leaf</tissue>
    </source>
</reference>
<evidence type="ECO:0000256" key="2">
    <source>
        <dbReference type="PROSITE-ProRule" id="PRU00176"/>
    </source>
</evidence>
<organism evidence="5 6">
    <name type="scientific">Salvia divinorum</name>
    <name type="common">Maria pastora</name>
    <name type="synonym">Diviner's sage</name>
    <dbReference type="NCBI Taxonomy" id="28513"/>
    <lineage>
        <taxon>Eukaryota</taxon>
        <taxon>Viridiplantae</taxon>
        <taxon>Streptophyta</taxon>
        <taxon>Embryophyta</taxon>
        <taxon>Tracheophyta</taxon>
        <taxon>Spermatophyta</taxon>
        <taxon>Magnoliopsida</taxon>
        <taxon>eudicotyledons</taxon>
        <taxon>Gunneridae</taxon>
        <taxon>Pentapetalae</taxon>
        <taxon>asterids</taxon>
        <taxon>lamiids</taxon>
        <taxon>Lamiales</taxon>
        <taxon>Lamiaceae</taxon>
        <taxon>Nepetoideae</taxon>
        <taxon>Mentheae</taxon>
        <taxon>Salviinae</taxon>
        <taxon>Salvia</taxon>
        <taxon>Salvia subgen. Calosphace</taxon>
    </lineage>
</organism>
<dbReference type="InterPro" id="IPR000504">
    <property type="entry name" value="RRM_dom"/>
</dbReference>
<feature type="compositionally biased region" description="Basic and acidic residues" evidence="3">
    <location>
        <begin position="37"/>
        <end position="47"/>
    </location>
</feature>
<accession>A0ABD1I356</accession>
<gene>
    <name evidence="5" type="ORF">AAHA92_05372</name>
</gene>
<sequence length="240" mass="27414">MYESWSTIGYPPMNSFVPFCRPQKLEIFEKSLVPPHDADYSEREQRDNPYPYPRGRGKSKMSDKNVEPSEVLWIGFPAQLKVDEFVLRKAFSPFGDIEKITAFPGRTYAFVRFRDVMAACNAKETLQGKLFGNPRVHICFAKNDIGSSNRERNSNAPPSPHIGEYGYFDGFRSDRGYGHMSRDHSIGSPPDYAPDLDRGDRNTRNTDSWPGRNRIHEPRRFPGQGSSQIFMIIPTALQVT</sequence>
<feature type="region of interest" description="Disordered" evidence="3">
    <location>
        <begin position="179"/>
        <end position="225"/>
    </location>
</feature>
<evidence type="ECO:0000259" key="4">
    <source>
        <dbReference type="PROSITE" id="PS50102"/>
    </source>
</evidence>
<dbReference type="Gene3D" id="3.30.70.330">
    <property type="match status" value="1"/>
</dbReference>
<keyword evidence="1 2" id="KW-0694">RNA-binding</keyword>
<dbReference type="FunFam" id="3.30.70.330:FF:000522">
    <property type="entry name" value="RNA recognition motif (RRM)-containing protein"/>
    <property type="match status" value="1"/>
</dbReference>
<dbReference type="CDD" id="cd00590">
    <property type="entry name" value="RRM_SF"/>
    <property type="match status" value="1"/>
</dbReference>
<dbReference type="GO" id="GO:0003723">
    <property type="term" value="F:RNA binding"/>
    <property type="evidence" value="ECO:0007669"/>
    <property type="project" value="UniProtKB-UniRule"/>
</dbReference>
<evidence type="ECO:0000313" key="6">
    <source>
        <dbReference type="Proteomes" id="UP001567538"/>
    </source>
</evidence>
<dbReference type="Pfam" id="PF00076">
    <property type="entry name" value="RRM_1"/>
    <property type="match status" value="1"/>
</dbReference>
<protein>
    <recommendedName>
        <fullName evidence="4">RRM domain-containing protein</fullName>
    </recommendedName>
</protein>
<dbReference type="SMART" id="SM00360">
    <property type="entry name" value="RRM"/>
    <property type="match status" value="1"/>
</dbReference>
<dbReference type="SUPFAM" id="SSF54928">
    <property type="entry name" value="RNA-binding domain, RBD"/>
    <property type="match status" value="1"/>
</dbReference>
<dbReference type="EMBL" id="JBEAFC010000003">
    <property type="protein sequence ID" value="KAL1562842.1"/>
    <property type="molecule type" value="Genomic_DNA"/>
</dbReference>
<feature type="region of interest" description="Disordered" evidence="3">
    <location>
        <begin position="37"/>
        <end position="63"/>
    </location>
</feature>
<dbReference type="AlphaFoldDB" id="A0ABD1I356"/>
<keyword evidence="6" id="KW-1185">Reference proteome</keyword>
<feature type="compositionally biased region" description="Basic and acidic residues" evidence="3">
    <location>
        <begin position="195"/>
        <end position="204"/>
    </location>
</feature>
<dbReference type="InterPro" id="IPR035979">
    <property type="entry name" value="RBD_domain_sf"/>
</dbReference>
<name>A0ABD1I356_SALDI</name>
<dbReference type="PROSITE" id="PS50102">
    <property type="entry name" value="RRM"/>
    <property type="match status" value="1"/>
</dbReference>
<proteinExistence type="predicted"/>
<comment type="caution">
    <text evidence="5">The sequence shown here is derived from an EMBL/GenBank/DDBJ whole genome shotgun (WGS) entry which is preliminary data.</text>
</comment>
<feature type="domain" description="RRM" evidence="4">
    <location>
        <begin position="70"/>
        <end position="143"/>
    </location>
</feature>